<reference evidence="2" key="2">
    <citation type="journal article" date="2015" name="Fish Shellfish Immunol.">
        <title>Early steps in the European eel (Anguilla anguilla)-Vibrio vulnificus interaction in the gills: Role of the RtxA13 toxin.</title>
        <authorList>
            <person name="Callol A."/>
            <person name="Pajuelo D."/>
            <person name="Ebbesson L."/>
            <person name="Teles M."/>
            <person name="MacKenzie S."/>
            <person name="Amaro C."/>
        </authorList>
    </citation>
    <scope>NUCLEOTIDE SEQUENCE</scope>
</reference>
<protein>
    <submittedName>
        <fullName evidence="2">Uncharacterized protein</fullName>
    </submittedName>
</protein>
<name>A0A0E9Q1X5_ANGAN</name>
<accession>A0A0E9Q1X5</accession>
<feature type="region of interest" description="Disordered" evidence="1">
    <location>
        <begin position="1"/>
        <end position="26"/>
    </location>
</feature>
<evidence type="ECO:0000313" key="2">
    <source>
        <dbReference type="EMBL" id="JAH10527.1"/>
    </source>
</evidence>
<reference evidence="2" key="1">
    <citation type="submission" date="2014-11" db="EMBL/GenBank/DDBJ databases">
        <authorList>
            <person name="Amaro Gonzalez C."/>
        </authorList>
    </citation>
    <scope>NUCLEOTIDE SEQUENCE</scope>
</reference>
<proteinExistence type="predicted"/>
<sequence>MQRFIKVDGKSAPTSPTHGFHGRHQH</sequence>
<evidence type="ECO:0000256" key="1">
    <source>
        <dbReference type="SAM" id="MobiDB-lite"/>
    </source>
</evidence>
<dbReference type="AlphaFoldDB" id="A0A0E9Q1X5"/>
<dbReference type="EMBL" id="GBXM01098050">
    <property type="protein sequence ID" value="JAH10527.1"/>
    <property type="molecule type" value="Transcribed_RNA"/>
</dbReference>
<organism evidence="2">
    <name type="scientific">Anguilla anguilla</name>
    <name type="common">European freshwater eel</name>
    <name type="synonym">Muraena anguilla</name>
    <dbReference type="NCBI Taxonomy" id="7936"/>
    <lineage>
        <taxon>Eukaryota</taxon>
        <taxon>Metazoa</taxon>
        <taxon>Chordata</taxon>
        <taxon>Craniata</taxon>
        <taxon>Vertebrata</taxon>
        <taxon>Euteleostomi</taxon>
        <taxon>Actinopterygii</taxon>
        <taxon>Neopterygii</taxon>
        <taxon>Teleostei</taxon>
        <taxon>Anguilliformes</taxon>
        <taxon>Anguillidae</taxon>
        <taxon>Anguilla</taxon>
    </lineage>
</organism>